<dbReference type="SMART" id="SM00220">
    <property type="entry name" value="S_TKc"/>
    <property type="match status" value="1"/>
</dbReference>
<dbReference type="Proteomes" id="UP000053989">
    <property type="component" value="Unassembled WGS sequence"/>
</dbReference>
<evidence type="ECO:0000313" key="4">
    <source>
        <dbReference type="Proteomes" id="UP000053989"/>
    </source>
</evidence>
<dbReference type="HOGENOM" id="CLU_847625_0_0_1"/>
<reference evidence="3 4" key="1">
    <citation type="submission" date="2014-04" db="EMBL/GenBank/DDBJ databases">
        <authorList>
            <consortium name="DOE Joint Genome Institute"/>
            <person name="Kuo A."/>
            <person name="Kohler A."/>
            <person name="Nagy L.G."/>
            <person name="Floudas D."/>
            <person name="Copeland A."/>
            <person name="Barry K.W."/>
            <person name="Cichocki N."/>
            <person name="Veneault-Fourrey C."/>
            <person name="LaButti K."/>
            <person name="Lindquist E.A."/>
            <person name="Lipzen A."/>
            <person name="Lundell T."/>
            <person name="Morin E."/>
            <person name="Murat C."/>
            <person name="Sun H."/>
            <person name="Tunlid A."/>
            <person name="Henrissat B."/>
            <person name="Grigoriev I.V."/>
            <person name="Hibbett D.S."/>
            <person name="Martin F."/>
            <person name="Nordberg H.P."/>
            <person name="Cantor M.N."/>
            <person name="Hua S.X."/>
        </authorList>
    </citation>
    <scope>NUCLEOTIDE SEQUENCE [LARGE SCALE GENOMIC DNA]</scope>
    <source>
        <strain evidence="3 4">Foug A</strain>
    </source>
</reference>
<name>A0A0C3EBF8_9AGAM</name>
<dbReference type="EMBL" id="KN822023">
    <property type="protein sequence ID" value="KIM65301.1"/>
    <property type="molecule type" value="Genomic_DNA"/>
</dbReference>
<evidence type="ECO:0000313" key="3">
    <source>
        <dbReference type="EMBL" id="KIM65301.1"/>
    </source>
</evidence>
<dbReference type="PROSITE" id="PS50011">
    <property type="entry name" value="PROTEIN_KINASE_DOM"/>
    <property type="match status" value="1"/>
</dbReference>
<reference evidence="4" key="2">
    <citation type="submission" date="2015-01" db="EMBL/GenBank/DDBJ databases">
        <title>Evolutionary Origins and Diversification of the Mycorrhizal Mutualists.</title>
        <authorList>
            <consortium name="DOE Joint Genome Institute"/>
            <consortium name="Mycorrhizal Genomics Consortium"/>
            <person name="Kohler A."/>
            <person name="Kuo A."/>
            <person name="Nagy L.G."/>
            <person name="Floudas D."/>
            <person name="Copeland A."/>
            <person name="Barry K.W."/>
            <person name="Cichocki N."/>
            <person name="Veneault-Fourrey C."/>
            <person name="LaButti K."/>
            <person name="Lindquist E.A."/>
            <person name="Lipzen A."/>
            <person name="Lundell T."/>
            <person name="Morin E."/>
            <person name="Murat C."/>
            <person name="Riley R."/>
            <person name="Ohm R."/>
            <person name="Sun H."/>
            <person name="Tunlid A."/>
            <person name="Henrissat B."/>
            <person name="Grigoriev I.V."/>
            <person name="Hibbett D.S."/>
            <person name="Martin F."/>
        </authorList>
    </citation>
    <scope>NUCLEOTIDE SEQUENCE [LARGE SCALE GENOMIC DNA]</scope>
    <source>
        <strain evidence="4">Foug A</strain>
    </source>
</reference>
<dbReference type="InterPro" id="IPR011009">
    <property type="entry name" value="Kinase-like_dom_sf"/>
</dbReference>
<dbReference type="PANTHER" id="PTHR24362">
    <property type="entry name" value="SERINE/THREONINE-PROTEIN KINASE NEK"/>
    <property type="match status" value="1"/>
</dbReference>
<evidence type="ECO:0000259" key="2">
    <source>
        <dbReference type="PROSITE" id="PS50011"/>
    </source>
</evidence>
<accession>A0A0C3EBF8</accession>
<dbReference type="STRING" id="1036808.A0A0C3EBF8"/>
<feature type="region of interest" description="Disordered" evidence="1">
    <location>
        <begin position="1"/>
        <end position="26"/>
    </location>
</feature>
<protein>
    <recommendedName>
        <fullName evidence="2">Protein kinase domain-containing protein</fullName>
    </recommendedName>
</protein>
<dbReference type="PANTHER" id="PTHR24362:SF309">
    <property type="entry name" value="PROTEIN KINASE DOMAIN-CONTAINING PROTEIN"/>
    <property type="match status" value="1"/>
</dbReference>
<dbReference type="GO" id="GO:0005524">
    <property type="term" value="F:ATP binding"/>
    <property type="evidence" value="ECO:0007669"/>
    <property type="project" value="InterPro"/>
</dbReference>
<feature type="domain" description="Protein kinase" evidence="2">
    <location>
        <begin position="62"/>
        <end position="310"/>
    </location>
</feature>
<dbReference type="Gene3D" id="1.10.510.10">
    <property type="entry name" value="Transferase(Phosphotransferase) domain 1"/>
    <property type="match status" value="1"/>
</dbReference>
<dbReference type="OrthoDB" id="5987198at2759"/>
<gene>
    <name evidence="3" type="ORF">SCLCIDRAFT_1212469</name>
</gene>
<evidence type="ECO:0000256" key="1">
    <source>
        <dbReference type="SAM" id="MobiDB-lite"/>
    </source>
</evidence>
<proteinExistence type="predicted"/>
<dbReference type="InterPro" id="IPR000719">
    <property type="entry name" value="Prot_kinase_dom"/>
</dbReference>
<sequence>MSSSFEGDTDSISSNSSSAISLDDDQTNSRIDPHWSKYRNIFECHGYHLETVRDVKDYYRDYDVESYRMSPAYRRACALQDDNALCKDPGLPSNLFRATCHDSSAKLIVKAVHLLSRERSIARYMSSSVLRRDPMNHCIPILGLLDVPSDGLCFIIMEEWSPHLLSRLPTCLVEFLSAIQQCIEHIVFMHKYNIVHLDISVHNFVTDYYGHYACIDYELSRRLDIDDSHDVSPRGTEIPPELGHGQSSNLFAIDIWALAMLILRACDMTGFQVPGLIQLTRPMLNESPDKRPSALAVLREFHLIYSSYMS</sequence>
<feature type="compositionally biased region" description="Low complexity" evidence="1">
    <location>
        <begin position="10"/>
        <end position="21"/>
    </location>
</feature>
<keyword evidence="4" id="KW-1185">Reference proteome</keyword>
<dbReference type="AlphaFoldDB" id="A0A0C3EBF8"/>
<dbReference type="InParanoid" id="A0A0C3EBF8"/>
<organism evidence="3 4">
    <name type="scientific">Scleroderma citrinum Foug A</name>
    <dbReference type="NCBI Taxonomy" id="1036808"/>
    <lineage>
        <taxon>Eukaryota</taxon>
        <taxon>Fungi</taxon>
        <taxon>Dikarya</taxon>
        <taxon>Basidiomycota</taxon>
        <taxon>Agaricomycotina</taxon>
        <taxon>Agaricomycetes</taxon>
        <taxon>Agaricomycetidae</taxon>
        <taxon>Boletales</taxon>
        <taxon>Sclerodermatineae</taxon>
        <taxon>Sclerodermataceae</taxon>
        <taxon>Scleroderma</taxon>
    </lineage>
</organism>
<dbReference type="GO" id="GO:0004672">
    <property type="term" value="F:protein kinase activity"/>
    <property type="evidence" value="ECO:0007669"/>
    <property type="project" value="InterPro"/>
</dbReference>
<dbReference type="SUPFAM" id="SSF56112">
    <property type="entry name" value="Protein kinase-like (PK-like)"/>
    <property type="match status" value="1"/>
</dbReference>